<name>X1FU98_9ZZZZ</name>
<dbReference type="GO" id="GO:0005764">
    <property type="term" value="C:lysosome"/>
    <property type="evidence" value="ECO:0007669"/>
    <property type="project" value="TreeGrafter"/>
</dbReference>
<dbReference type="EMBL" id="BARU01024333">
    <property type="protein sequence ID" value="GAH48567.1"/>
    <property type="molecule type" value="Genomic_DNA"/>
</dbReference>
<dbReference type="GO" id="GO:1904263">
    <property type="term" value="P:positive regulation of TORC1 signaling"/>
    <property type="evidence" value="ECO:0007669"/>
    <property type="project" value="TreeGrafter"/>
</dbReference>
<protein>
    <submittedName>
        <fullName evidence="3">Uncharacterized protein</fullName>
    </submittedName>
</protein>
<proteinExistence type="predicted"/>
<comment type="caution">
    <text evidence="3">The sequence shown here is derived from an EMBL/GenBank/DDBJ whole genome shotgun (WGS) entry which is preliminary data.</text>
</comment>
<gene>
    <name evidence="3" type="ORF">S03H2_39371</name>
</gene>
<dbReference type="InterPro" id="IPR027417">
    <property type="entry name" value="P-loop_NTPase"/>
</dbReference>
<dbReference type="GO" id="GO:0010507">
    <property type="term" value="P:negative regulation of autophagy"/>
    <property type="evidence" value="ECO:0007669"/>
    <property type="project" value="TreeGrafter"/>
</dbReference>
<sequence length="276" mass="32101">QFIDEEKSSMVIDSGGQESYWNEAVTHFRHLVFSNVKLLMWIVDVTHPEMFEESERRFSFTIRQYKKENPNGKITVLCHKVDLVPPERMVVIHQHIRESFNDPRFEIDYENTSIYYRESLKELVFTIMAEAGIDTKRFELISNLGQKVEESEEFQSYLLEHQEDPKIAQLLDFLKPEAEITLPTFGNLDLQFDLTDYGIIEIVLIDKQTFSPIVGASSKTDVTTQNSMDYLIALHDFKRYVKEKGQEIESTGTIVTSDDEKVHGMVFNLAKNFLLV</sequence>
<dbReference type="Pfam" id="PF04670">
    <property type="entry name" value="Gtr1_RagA"/>
    <property type="match status" value="1"/>
</dbReference>
<dbReference type="GO" id="GO:0009267">
    <property type="term" value="P:cellular response to starvation"/>
    <property type="evidence" value="ECO:0007669"/>
    <property type="project" value="TreeGrafter"/>
</dbReference>
<dbReference type="Gene3D" id="3.40.50.300">
    <property type="entry name" value="P-loop containing nucleotide triphosphate hydrolases"/>
    <property type="match status" value="1"/>
</dbReference>
<dbReference type="AlphaFoldDB" id="X1FU98"/>
<dbReference type="SUPFAM" id="SSF52540">
    <property type="entry name" value="P-loop containing nucleoside triphosphate hydrolases"/>
    <property type="match status" value="1"/>
</dbReference>
<dbReference type="PANTHER" id="PTHR11259:SF1">
    <property type="entry name" value="RAS-RELATED GTP-BINDING PROTEIN"/>
    <property type="match status" value="1"/>
</dbReference>
<evidence type="ECO:0000313" key="3">
    <source>
        <dbReference type="EMBL" id="GAH48567.1"/>
    </source>
</evidence>
<reference evidence="3" key="1">
    <citation type="journal article" date="2014" name="Front. Microbiol.">
        <title>High frequency of phylogenetically diverse reductive dehalogenase-homologous genes in deep subseafloor sedimentary metagenomes.</title>
        <authorList>
            <person name="Kawai M."/>
            <person name="Futagami T."/>
            <person name="Toyoda A."/>
            <person name="Takaki Y."/>
            <person name="Nishi S."/>
            <person name="Hori S."/>
            <person name="Arai W."/>
            <person name="Tsubouchi T."/>
            <person name="Morono Y."/>
            <person name="Uchiyama I."/>
            <person name="Ito T."/>
            <person name="Fujiyama A."/>
            <person name="Inagaki F."/>
            <person name="Takami H."/>
        </authorList>
    </citation>
    <scope>NUCLEOTIDE SEQUENCE</scope>
    <source>
        <strain evidence="3">Expedition CK06-06</strain>
    </source>
</reference>
<dbReference type="InterPro" id="IPR006762">
    <property type="entry name" value="Gtr1_RagA"/>
</dbReference>
<dbReference type="GO" id="GO:0003924">
    <property type="term" value="F:GTPase activity"/>
    <property type="evidence" value="ECO:0007669"/>
    <property type="project" value="TreeGrafter"/>
</dbReference>
<feature type="non-terminal residue" evidence="3">
    <location>
        <position position="1"/>
    </location>
</feature>
<feature type="non-terminal residue" evidence="3">
    <location>
        <position position="276"/>
    </location>
</feature>
<dbReference type="GO" id="GO:0005525">
    <property type="term" value="F:GTP binding"/>
    <property type="evidence" value="ECO:0007669"/>
    <property type="project" value="UniProtKB-KW"/>
</dbReference>
<keyword evidence="1" id="KW-0547">Nucleotide-binding</keyword>
<organism evidence="3">
    <name type="scientific">marine sediment metagenome</name>
    <dbReference type="NCBI Taxonomy" id="412755"/>
    <lineage>
        <taxon>unclassified sequences</taxon>
        <taxon>metagenomes</taxon>
        <taxon>ecological metagenomes</taxon>
    </lineage>
</organism>
<evidence type="ECO:0000256" key="2">
    <source>
        <dbReference type="ARBA" id="ARBA00023134"/>
    </source>
</evidence>
<dbReference type="GO" id="GO:1990131">
    <property type="term" value="C:Gtr1-Gtr2 GTPase complex"/>
    <property type="evidence" value="ECO:0007669"/>
    <property type="project" value="TreeGrafter"/>
</dbReference>
<dbReference type="PANTHER" id="PTHR11259">
    <property type="entry name" value="RAS-RELATED GTP BINDING RAG/GTR YEAST"/>
    <property type="match status" value="1"/>
</dbReference>
<dbReference type="GO" id="GO:0005634">
    <property type="term" value="C:nucleus"/>
    <property type="evidence" value="ECO:0007669"/>
    <property type="project" value="TreeGrafter"/>
</dbReference>
<keyword evidence="2" id="KW-0342">GTP-binding</keyword>
<evidence type="ECO:0000256" key="1">
    <source>
        <dbReference type="ARBA" id="ARBA00022741"/>
    </source>
</evidence>
<accession>X1FU98</accession>